<dbReference type="GO" id="GO:0030686">
    <property type="term" value="C:90S preribosome"/>
    <property type="evidence" value="ECO:0007669"/>
    <property type="project" value="TreeGrafter"/>
</dbReference>
<comment type="caution">
    <text evidence="3">The sequence shown here is derived from an EMBL/GenBank/DDBJ whole genome shotgun (WGS) entry which is preliminary data.</text>
</comment>
<feature type="compositionally biased region" description="Acidic residues" evidence="1">
    <location>
        <begin position="836"/>
        <end position="856"/>
    </location>
</feature>
<evidence type="ECO:0000313" key="4">
    <source>
        <dbReference type="Proteomes" id="UP001152747"/>
    </source>
</evidence>
<gene>
    <name evidence="3" type="ORF">CAMP_LOCUS4058</name>
</gene>
<protein>
    <recommendedName>
        <fullName evidence="2">U3 small nucleolar RNA-associated protein 20 N-terminal domain-containing protein</fullName>
    </recommendedName>
</protein>
<organism evidence="3 4">
    <name type="scientific">Caenorhabditis angaria</name>
    <dbReference type="NCBI Taxonomy" id="860376"/>
    <lineage>
        <taxon>Eukaryota</taxon>
        <taxon>Metazoa</taxon>
        <taxon>Ecdysozoa</taxon>
        <taxon>Nematoda</taxon>
        <taxon>Chromadorea</taxon>
        <taxon>Rhabditida</taxon>
        <taxon>Rhabditina</taxon>
        <taxon>Rhabditomorpha</taxon>
        <taxon>Rhabditoidea</taxon>
        <taxon>Rhabditidae</taxon>
        <taxon>Peloderinae</taxon>
        <taxon>Caenorhabditis</taxon>
    </lineage>
</organism>
<dbReference type="InterPro" id="IPR011430">
    <property type="entry name" value="UTP20_N"/>
</dbReference>
<proteinExistence type="predicted"/>
<dbReference type="PANTHER" id="PTHR17695">
    <property type="entry name" value="SMALL SUBUNIT PROCESSOME COMPONENT 20 HOMOLOG"/>
    <property type="match status" value="1"/>
</dbReference>
<dbReference type="OrthoDB" id="360653at2759"/>
<dbReference type="InterPro" id="IPR052575">
    <property type="entry name" value="SSU_processome_comp_20"/>
</dbReference>
<dbReference type="EMBL" id="CANHGI010000002">
    <property type="protein sequence ID" value="CAI5441421.1"/>
    <property type="molecule type" value="Genomic_DNA"/>
</dbReference>
<dbReference type="GO" id="GO:0032040">
    <property type="term" value="C:small-subunit processome"/>
    <property type="evidence" value="ECO:0007669"/>
    <property type="project" value="TreeGrafter"/>
</dbReference>
<dbReference type="PANTHER" id="PTHR17695:SF11">
    <property type="entry name" value="SMALL SUBUNIT PROCESSOME COMPONENT 20 HOMOLOG"/>
    <property type="match status" value="1"/>
</dbReference>
<evidence type="ECO:0000259" key="2">
    <source>
        <dbReference type="Pfam" id="PF07539"/>
    </source>
</evidence>
<feature type="region of interest" description="Disordered" evidence="1">
    <location>
        <begin position="836"/>
        <end position="860"/>
    </location>
</feature>
<dbReference type="AlphaFoldDB" id="A0A9P1IAN2"/>
<evidence type="ECO:0000313" key="3">
    <source>
        <dbReference type="EMBL" id="CAI5441421.1"/>
    </source>
</evidence>
<dbReference type="Proteomes" id="UP001152747">
    <property type="component" value="Unassembled WGS sequence"/>
</dbReference>
<reference evidence="3" key="1">
    <citation type="submission" date="2022-11" db="EMBL/GenBank/DDBJ databases">
        <authorList>
            <person name="Kikuchi T."/>
        </authorList>
    </citation>
    <scope>NUCLEOTIDE SEQUENCE</scope>
    <source>
        <strain evidence="3">PS1010</strain>
    </source>
</reference>
<sequence>MDSPDEDELFEKYAEAKRKTKVMRKFLSFNERIEQMGGDNGRFSRKLATETSFETYFEDTLETWRAEDQGPDLESFVVSIQSNSIKTYAQLLHKADSIFESLCEHIVKPDCHSIPAFCGILSALARDLREKFNQYCWRSFEILINILDIGERIPENVEAAYLCLTVLVKVQATTLSKQLKKTFVHFLPLFASSRGFVRRFAAESYAYLLRKSSDLRSVSLYIVKQAYKTPHNYLSDGCALLFYTTYIGIAGTFHSNSSQYLRDIISSFVSLPNDDFKEFCLKILIQMIGYTIEYAKKSTYPNRFFYHHVLTKMLGESKNILEASCLMRLLHPCIVTSDDEFLNEGKNEFKTAEKVVFECPQELRSAIQYVVKFDDFKLDQYVVGFISETLLTIFNDDKNRLFSKDITLSIVEKSNDYEAIIDMLLKLIELDSFDLYLMPSLGKIADEIIKNDANNNGILRKITSFYAYLCSQRRPIKETIDRESRSNFFDLSHHSSYRDWLVKNLESDLDDEFLLDMLISWPWLFSQSKNVDGTENVIRIIEKYIKSDNKNILNSQVVLAAVSGIYMINKELLKTIDMIFVEQFIRKHNCCESSLLAFELFVKVLGVSKNVEYMNKVSELVYPAFLNSNGNVRLTALQILRNFKLKMKSITDEDGNVQCQTKSAFDVLFEAESSELINFRERLLHFRKLRHGQHKEYIPEGSSDIVEKIVLTELLSQFFVNFTPLWKGIHELLKEFAQEMNIDMFWGIVGQWIDNVNKHIKGSSEKTGLSENGRIIGVDLSNRSDFVNARIQSYNFFESIPEVAERRTRILSPLVLELYDDFNRLTSSTAKIENLIQDEEEEEENENEEETNEGEESEKRTEIAHILKALNSLLIVYSKFNAAKATYLEPKLLEMYEKLLSTKYEGLQKSALACICSYRSSILAQYRENLDNLIDEDKLRQTLIYFKLSNDEDDVQVIDEHRPVIVPILLRILHGKLIANPKKKGAISRRNGIIYVIGGCRSDELTFFFKLYFSQIYSIFGSSSSFDEIEKICQKEGFFSNINLRVFLG</sequence>
<name>A0A9P1IAN2_9PELO</name>
<evidence type="ECO:0000256" key="1">
    <source>
        <dbReference type="SAM" id="MobiDB-lite"/>
    </source>
</evidence>
<dbReference type="Pfam" id="PF07539">
    <property type="entry name" value="UTP20_N"/>
    <property type="match status" value="1"/>
</dbReference>
<feature type="domain" description="U3 small nucleolar RNA-associated protein 20 N-terminal" evidence="2">
    <location>
        <begin position="867"/>
        <end position="1025"/>
    </location>
</feature>
<keyword evidence="4" id="KW-1185">Reference proteome</keyword>
<dbReference type="SUPFAM" id="SSF48371">
    <property type="entry name" value="ARM repeat"/>
    <property type="match status" value="1"/>
</dbReference>
<accession>A0A9P1IAN2</accession>
<dbReference type="InterPro" id="IPR016024">
    <property type="entry name" value="ARM-type_fold"/>
</dbReference>